<accession>A0A9D1L9U3</accession>
<evidence type="ECO:0000256" key="1">
    <source>
        <dbReference type="ARBA" id="ARBA00006625"/>
    </source>
</evidence>
<dbReference type="InterPro" id="IPR052193">
    <property type="entry name" value="Peptidase_C59"/>
</dbReference>
<protein>
    <submittedName>
        <fullName evidence="4">Linear amide C-N hydrolase</fullName>
    </submittedName>
</protein>
<reference evidence="4" key="1">
    <citation type="submission" date="2020-10" db="EMBL/GenBank/DDBJ databases">
        <authorList>
            <person name="Gilroy R."/>
        </authorList>
    </citation>
    <scope>NUCLEOTIDE SEQUENCE</scope>
    <source>
        <strain evidence="4">11300</strain>
    </source>
</reference>
<gene>
    <name evidence="4" type="ORF">IAD16_09300</name>
</gene>
<dbReference type="PANTHER" id="PTHR35527:SF2">
    <property type="entry name" value="HYDROLASE"/>
    <property type="match status" value="1"/>
</dbReference>
<dbReference type="Gene3D" id="3.60.60.10">
    <property type="entry name" value="Penicillin V Acylase, Chain A"/>
    <property type="match status" value="1"/>
</dbReference>
<proteinExistence type="inferred from homology"/>
<dbReference type="AlphaFoldDB" id="A0A9D1L9U3"/>
<comment type="similarity">
    <text evidence="1">Belongs to the peptidase C59 family.</text>
</comment>
<dbReference type="InterPro" id="IPR029132">
    <property type="entry name" value="CBAH/NAAA_C"/>
</dbReference>
<keyword evidence="2 4" id="KW-0378">Hydrolase</keyword>
<sequence length="103" mass="11745">MCTCIELKNKDFYFGRNLDLEYRFGEKVVITPRDYGFKLRSEPDFRTRYAMIGMAAVAGDYPLYAEAANEKGLCIAGLYFPGNASYNRPKEGRINIAPFELIP</sequence>
<dbReference type="Proteomes" id="UP000824091">
    <property type="component" value="Unassembled WGS sequence"/>
</dbReference>
<evidence type="ECO:0000256" key="2">
    <source>
        <dbReference type="ARBA" id="ARBA00022801"/>
    </source>
</evidence>
<dbReference type="EMBL" id="DVMO01000146">
    <property type="protein sequence ID" value="HIU28553.1"/>
    <property type="molecule type" value="Genomic_DNA"/>
</dbReference>
<dbReference type="Pfam" id="PF02275">
    <property type="entry name" value="CBAH"/>
    <property type="match status" value="1"/>
</dbReference>
<dbReference type="GO" id="GO:0016787">
    <property type="term" value="F:hydrolase activity"/>
    <property type="evidence" value="ECO:0007669"/>
    <property type="project" value="UniProtKB-KW"/>
</dbReference>
<feature type="domain" description="Choloylglycine hydrolase/NAAA C-terminal" evidence="3">
    <location>
        <begin position="2"/>
        <end position="102"/>
    </location>
</feature>
<evidence type="ECO:0000313" key="4">
    <source>
        <dbReference type="EMBL" id="HIU28553.1"/>
    </source>
</evidence>
<feature type="non-terminal residue" evidence="4">
    <location>
        <position position="103"/>
    </location>
</feature>
<comment type="caution">
    <text evidence="4">The sequence shown here is derived from an EMBL/GenBank/DDBJ whole genome shotgun (WGS) entry which is preliminary data.</text>
</comment>
<organism evidence="4 5">
    <name type="scientific">Candidatus Fimisoma avicola</name>
    <dbReference type="NCBI Taxonomy" id="2840826"/>
    <lineage>
        <taxon>Bacteria</taxon>
        <taxon>Bacillati</taxon>
        <taxon>Bacillota</taxon>
        <taxon>Clostridia</taxon>
        <taxon>Eubacteriales</taxon>
        <taxon>Candidatus Fimisoma</taxon>
    </lineage>
</organism>
<evidence type="ECO:0000313" key="5">
    <source>
        <dbReference type="Proteomes" id="UP000824091"/>
    </source>
</evidence>
<dbReference type="InterPro" id="IPR029055">
    <property type="entry name" value="Ntn_hydrolases_N"/>
</dbReference>
<evidence type="ECO:0000259" key="3">
    <source>
        <dbReference type="Pfam" id="PF02275"/>
    </source>
</evidence>
<dbReference type="SUPFAM" id="SSF56235">
    <property type="entry name" value="N-terminal nucleophile aminohydrolases (Ntn hydrolases)"/>
    <property type="match status" value="1"/>
</dbReference>
<name>A0A9D1L9U3_9FIRM</name>
<dbReference type="PANTHER" id="PTHR35527">
    <property type="entry name" value="CHOLOYLGLYCINE HYDROLASE"/>
    <property type="match status" value="1"/>
</dbReference>
<reference evidence="4" key="2">
    <citation type="journal article" date="2021" name="PeerJ">
        <title>Extensive microbial diversity within the chicken gut microbiome revealed by metagenomics and culture.</title>
        <authorList>
            <person name="Gilroy R."/>
            <person name="Ravi A."/>
            <person name="Getino M."/>
            <person name="Pursley I."/>
            <person name="Horton D.L."/>
            <person name="Alikhan N.F."/>
            <person name="Baker D."/>
            <person name="Gharbi K."/>
            <person name="Hall N."/>
            <person name="Watson M."/>
            <person name="Adriaenssens E.M."/>
            <person name="Foster-Nyarko E."/>
            <person name="Jarju S."/>
            <person name="Secka A."/>
            <person name="Antonio M."/>
            <person name="Oren A."/>
            <person name="Chaudhuri R.R."/>
            <person name="La Ragione R."/>
            <person name="Hildebrand F."/>
            <person name="Pallen M.J."/>
        </authorList>
    </citation>
    <scope>NUCLEOTIDE SEQUENCE</scope>
    <source>
        <strain evidence="4">11300</strain>
    </source>
</reference>